<dbReference type="PANTHER" id="PTHR48125:SF10">
    <property type="entry name" value="OS12G0136300 PROTEIN"/>
    <property type="match status" value="1"/>
</dbReference>
<dbReference type="PANTHER" id="PTHR48125">
    <property type="entry name" value="LP07818P1"/>
    <property type="match status" value="1"/>
</dbReference>
<gene>
    <name evidence="2" type="ORF">GPECTOR_73g629</name>
</gene>
<evidence type="ECO:0000256" key="1">
    <source>
        <dbReference type="SAM" id="MobiDB-lite"/>
    </source>
</evidence>
<proteinExistence type="predicted"/>
<feature type="region of interest" description="Disordered" evidence="1">
    <location>
        <begin position="717"/>
        <end position="742"/>
    </location>
</feature>
<dbReference type="SUPFAM" id="SSF69318">
    <property type="entry name" value="Integrin alpha N-terminal domain"/>
    <property type="match status" value="1"/>
</dbReference>
<dbReference type="Proteomes" id="UP000075714">
    <property type="component" value="Unassembled WGS sequence"/>
</dbReference>
<keyword evidence="3" id="KW-1185">Reference proteome</keyword>
<name>A0A150G2P2_GONPE</name>
<feature type="region of interest" description="Disordered" evidence="1">
    <location>
        <begin position="636"/>
        <end position="688"/>
    </location>
</feature>
<protein>
    <submittedName>
        <fullName evidence="2">Uncharacterized protein</fullName>
    </submittedName>
</protein>
<dbReference type="EMBL" id="LSYV01000074">
    <property type="protein sequence ID" value="KXZ44108.1"/>
    <property type="molecule type" value="Genomic_DNA"/>
</dbReference>
<evidence type="ECO:0000313" key="2">
    <source>
        <dbReference type="EMBL" id="KXZ44108.1"/>
    </source>
</evidence>
<dbReference type="InterPro" id="IPR028994">
    <property type="entry name" value="Integrin_alpha_N"/>
</dbReference>
<feature type="compositionally biased region" description="Pro residues" evidence="1">
    <location>
        <begin position="636"/>
        <end position="676"/>
    </location>
</feature>
<feature type="compositionally biased region" description="Low complexity" evidence="1">
    <location>
        <begin position="731"/>
        <end position="742"/>
    </location>
</feature>
<accession>A0A150G2P2</accession>
<organism evidence="2 3">
    <name type="scientific">Gonium pectorale</name>
    <name type="common">Green alga</name>
    <dbReference type="NCBI Taxonomy" id="33097"/>
    <lineage>
        <taxon>Eukaryota</taxon>
        <taxon>Viridiplantae</taxon>
        <taxon>Chlorophyta</taxon>
        <taxon>core chlorophytes</taxon>
        <taxon>Chlorophyceae</taxon>
        <taxon>CS clade</taxon>
        <taxon>Chlamydomonadales</taxon>
        <taxon>Volvocaceae</taxon>
        <taxon>Gonium</taxon>
    </lineage>
</organism>
<sequence>MHKRILSLNSWPLPVSPFLCPSFAAPRPPSPPPSCARPSTWCIGGATLRSFDCDNDGTLDWVCTDAAGSRGVIRSTMSCLPPNMVTGWPNAPLDYCPGLFTVCSRPATWCVHAGSTLRSYDCDNDGTMDWVCTDTTGARGVIRSSISCLPPNMITGWPSAPIDYCPGLFRGRDCLSVGCRPEDNDGTMDWVCTDTTGARGVIRSSISCLPPNMITGWPSAPIDYCPGLFTVCALPATWCRHTGATIRSYDCDKDGTMDWVCTDTTGGRGVIRSSISCLPPNMITGWPSAPIDYCPDLFSCFDYEGYVTVPFAEHPGDNLPTTAVDASTGAAACSANPLCAGFTGSGRQKAFATATVNGVSSCLYVKTPTVCPDLDGFEVYPDADNDQPPLLRRTEVLGSLGAAATCASRASCGGFGSNGLLWSGPANRIAPGVCFYKKTVGVPSPPPRPPPPLPPGVAVVAKEMSADFSNVNLTLSGNTSDTDAVVDFLVEFKTNLSITYGIPYENIVIRALTVGGQVIPVSVRRRALDDDDGDASVLDVMEEGSAGATAPLRVWGRRELEQELPRVVGITSMRLHSETATHATELVLLRLQEQALIRRLYEVGQDAHRRHARRELAGGGLSMDFTVVEEVAVPFPPSPPPSPPLAPGTVLPPSPPPEPPSPPTQPPQPPRPPPRPELNAGTLAATTGATITQLPDPAADSAAATVAASPVAAAVAASAESSEAPRREEVAPAAPAAPGPAKASALAAWCQRLLVDFG</sequence>
<reference evidence="3" key="1">
    <citation type="journal article" date="2016" name="Nat. Commun.">
        <title>The Gonium pectorale genome demonstrates co-option of cell cycle regulation during the evolution of multicellularity.</title>
        <authorList>
            <person name="Hanschen E.R."/>
            <person name="Marriage T.N."/>
            <person name="Ferris P.J."/>
            <person name="Hamaji T."/>
            <person name="Toyoda A."/>
            <person name="Fujiyama A."/>
            <person name="Neme R."/>
            <person name="Noguchi H."/>
            <person name="Minakuchi Y."/>
            <person name="Suzuki M."/>
            <person name="Kawai-Toyooka H."/>
            <person name="Smith D.R."/>
            <person name="Sparks H."/>
            <person name="Anderson J."/>
            <person name="Bakaric R."/>
            <person name="Luria V."/>
            <person name="Karger A."/>
            <person name="Kirschner M.W."/>
            <person name="Durand P.M."/>
            <person name="Michod R.E."/>
            <person name="Nozaki H."/>
            <person name="Olson B.J."/>
        </authorList>
    </citation>
    <scope>NUCLEOTIDE SEQUENCE [LARGE SCALE GENOMIC DNA]</scope>
    <source>
        <strain evidence="3">NIES-2863</strain>
    </source>
</reference>
<evidence type="ECO:0000313" key="3">
    <source>
        <dbReference type="Proteomes" id="UP000075714"/>
    </source>
</evidence>
<comment type="caution">
    <text evidence="2">The sequence shown here is derived from an EMBL/GenBank/DDBJ whole genome shotgun (WGS) entry which is preliminary data.</text>
</comment>
<dbReference type="OrthoDB" id="529994at2759"/>
<dbReference type="AlphaFoldDB" id="A0A150G2P2"/>